<keyword evidence="5" id="KW-1185">Reference proteome</keyword>
<name>A0A7Z7I764_9BURK</name>
<dbReference type="PANTHER" id="PTHR12192">
    <property type="entry name" value="CATION TRANSPORT PROTEIN CHAC-RELATED"/>
    <property type="match status" value="1"/>
</dbReference>
<dbReference type="GO" id="GO:0061928">
    <property type="term" value="F:glutathione specific gamma-glutamylcyclotransferase activity"/>
    <property type="evidence" value="ECO:0007669"/>
    <property type="project" value="UniProtKB-EC"/>
</dbReference>
<feature type="region of interest" description="Disordered" evidence="3">
    <location>
        <begin position="1"/>
        <end position="20"/>
    </location>
</feature>
<dbReference type="OrthoDB" id="9795692at2"/>
<protein>
    <recommendedName>
        <fullName evidence="1">glutathione-specific gamma-glutamylcyclotransferase</fullName>
        <ecNumber evidence="1">4.3.2.7</ecNumber>
    </recommendedName>
</protein>
<gene>
    <name evidence="4" type="ORF">SAMN05446927_3777</name>
</gene>
<comment type="caution">
    <text evidence="4">The sequence shown here is derived from an EMBL/GenBank/DDBJ whole genome shotgun (WGS) entry which is preliminary data.</text>
</comment>
<organism evidence="4 5">
    <name type="scientific">Caballeronia arationis</name>
    <dbReference type="NCBI Taxonomy" id="1777142"/>
    <lineage>
        <taxon>Bacteria</taxon>
        <taxon>Pseudomonadati</taxon>
        <taxon>Pseudomonadota</taxon>
        <taxon>Betaproteobacteria</taxon>
        <taxon>Burkholderiales</taxon>
        <taxon>Burkholderiaceae</taxon>
        <taxon>Caballeronia</taxon>
    </lineage>
</organism>
<evidence type="ECO:0000313" key="4">
    <source>
        <dbReference type="EMBL" id="SOE80549.1"/>
    </source>
</evidence>
<dbReference type="PANTHER" id="PTHR12192:SF2">
    <property type="entry name" value="GLUTATHIONE-SPECIFIC GAMMA-GLUTAMYLCYCLOTRANSFERASE 2"/>
    <property type="match status" value="1"/>
</dbReference>
<dbReference type="Pfam" id="PF04752">
    <property type="entry name" value="ChaC"/>
    <property type="match status" value="1"/>
</dbReference>
<evidence type="ECO:0000256" key="3">
    <source>
        <dbReference type="SAM" id="MobiDB-lite"/>
    </source>
</evidence>
<dbReference type="GO" id="GO:0006751">
    <property type="term" value="P:glutathione catabolic process"/>
    <property type="evidence" value="ECO:0007669"/>
    <property type="project" value="InterPro"/>
</dbReference>
<accession>A0A7Z7I764</accession>
<dbReference type="GO" id="GO:0005737">
    <property type="term" value="C:cytoplasm"/>
    <property type="evidence" value="ECO:0007669"/>
    <property type="project" value="TreeGrafter"/>
</dbReference>
<dbReference type="Proteomes" id="UP000219522">
    <property type="component" value="Unassembled WGS sequence"/>
</dbReference>
<keyword evidence="2" id="KW-0456">Lyase</keyword>
<dbReference type="InterPro" id="IPR036568">
    <property type="entry name" value="GGCT-like_sf"/>
</dbReference>
<dbReference type="InterPro" id="IPR013024">
    <property type="entry name" value="GGCT-like"/>
</dbReference>
<dbReference type="InterPro" id="IPR006840">
    <property type="entry name" value="ChaC"/>
</dbReference>
<dbReference type="EC" id="4.3.2.7" evidence="1"/>
<dbReference type="CDD" id="cd06661">
    <property type="entry name" value="GGCT_like"/>
    <property type="match status" value="1"/>
</dbReference>
<dbReference type="SUPFAM" id="SSF110857">
    <property type="entry name" value="Gamma-glutamyl cyclotransferase-like"/>
    <property type="match status" value="1"/>
</dbReference>
<dbReference type="EMBL" id="OCSU01000002">
    <property type="protein sequence ID" value="SOE80549.1"/>
    <property type="molecule type" value="Genomic_DNA"/>
</dbReference>
<evidence type="ECO:0000256" key="1">
    <source>
        <dbReference type="ARBA" id="ARBA00012344"/>
    </source>
</evidence>
<sequence>MKDETPELESLVPSPASVPAPGCAEYPPKLVDSPLLTDEELAVSREHALRHWDRKSDLWLFGYGSLIWNPGLPTVEAVRSKVHGYHRGLYLWSRVNRGTPEQPGLVLALDRGGSCTGIAFRLDGEGAQEHLEVLWRREMAMASYRPAWLPCTLADGRRVAALAFVMRRDATSYTGKLADPVVRTVLGCASGRYGTTFDYVSRTVEALRESGMPDRALEALLRRCKSQE</sequence>
<dbReference type="AlphaFoldDB" id="A0A7Z7I764"/>
<reference evidence="4 5" key="1">
    <citation type="submission" date="2017-09" db="EMBL/GenBank/DDBJ databases">
        <authorList>
            <person name="Varghese N."/>
            <person name="Submissions S."/>
        </authorList>
    </citation>
    <scope>NUCLEOTIDE SEQUENCE [LARGE SCALE GENOMIC DNA]</scope>
    <source>
        <strain evidence="4 5">OK806</strain>
    </source>
</reference>
<evidence type="ECO:0000256" key="2">
    <source>
        <dbReference type="ARBA" id="ARBA00023239"/>
    </source>
</evidence>
<proteinExistence type="predicted"/>
<evidence type="ECO:0000313" key="5">
    <source>
        <dbReference type="Proteomes" id="UP000219522"/>
    </source>
</evidence>
<dbReference type="Gene3D" id="3.10.490.10">
    <property type="entry name" value="Gamma-glutamyl cyclotransferase-like"/>
    <property type="match status" value="1"/>
</dbReference>